<dbReference type="Gene3D" id="3.30.70.120">
    <property type="match status" value="1"/>
</dbReference>
<dbReference type="SMART" id="SM00938">
    <property type="entry name" value="P-II"/>
    <property type="match status" value="1"/>
</dbReference>
<dbReference type="InterPro" id="IPR015867">
    <property type="entry name" value="N-reg_PII/ATP_PRibTrfase_C"/>
</dbReference>
<dbReference type="InterPro" id="IPR002187">
    <property type="entry name" value="N-reg_PII"/>
</dbReference>
<proteinExistence type="inferred from homology"/>
<dbReference type="PANTHER" id="PTHR30115:SF11">
    <property type="entry name" value="NITROGEN REGULATORY PROTEIN P-II HOMOLOG"/>
    <property type="match status" value="1"/>
</dbReference>
<dbReference type="GO" id="GO:0005524">
    <property type="term" value="F:ATP binding"/>
    <property type="evidence" value="ECO:0007669"/>
    <property type="project" value="TreeGrafter"/>
</dbReference>
<evidence type="ECO:0000313" key="3">
    <source>
        <dbReference type="Proteomes" id="UP000094469"/>
    </source>
</evidence>
<dbReference type="PRINTS" id="PR00340">
    <property type="entry name" value="PIIGLNB"/>
</dbReference>
<keyword evidence="3" id="KW-1185">Reference proteome</keyword>
<comment type="similarity">
    <text evidence="1">Belongs to the P(II) protein family.</text>
</comment>
<dbReference type="STRING" id="1131292.BCR24_06705"/>
<dbReference type="Proteomes" id="UP000094469">
    <property type="component" value="Unassembled WGS sequence"/>
</dbReference>
<dbReference type="GO" id="GO:0030234">
    <property type="term" value="F:enzyme regulator activity"/>
    <property type="evidence" value="ECO:0007669"/>
    <property type="project" value="InterPro"/>
</dbReference>
<dbReference type="GO" id="GO:0005829">
    <property type="term" value="C:cytosol"/>
    <property type="evidence" value="ECO:0007669"/>
    <property type="project" value="TreeGrafter"/>
</dbReference>
<gene>
    <name evidence="2" type="ORF">BCR24_06705</name>
</gene>
<accession>A0A1E5H9D0</accession>
<sequence>MKKIEAIIQQEKLEELKTTMTDNFETIGLTVSQVLGFGNQKGLKEYIRGQEIITTLLPKVKISMIVLDNDVEAVIALILTICQTGKVGDGKIFVYNVEEAIRIRTGERGSAAIR</sequence>
<dbReference type="Pfam" id="PF00543">
    <property type="entry name" value="P-II"/>
    <property type="match status" value="1"/>
</dbReference>
<reference evidence="3" key="1">
    <citation type="submission" date="2016-09" db="EMBL/GenBank/DDBJ databases">
        <authorList>
            <person name="Gulvik C.A."/>
        </authorList>
    </citation>
    <scope>NUCLEOTIDE SEQUENCE [LARGE SCALE GENOMIC DNA]</scope>
    <source>
        <strain evidence="3">LMG 26676</strain>
    </source>
</reference>
<dbReference type="EMBL" id="MIKC01000039">
    <property type="protein sequence ID" value="OEG21558.1"/>
    <property type="molecule type" value="Genomic_DNA"/>
</dbReference>
<dbReference type="GO" id="GO:0006808">
    <property type="term" value="P:regulation of nitrogen utilization"/>
    <property type="evidence" value="ECO:0007669"/>
    <property type="project" value="InterPro"/>
</dbReference>
<dbReference type="RefSeq" id="WP_069640953.1">
    <property type="nucleotide sequence ID" value="NZ_JAFBEZ010000005.1"/>
</dbReference>
<evidence type="ECO:0000313" key="2">
    <source>
        <dbReference type="EMBL" id="OEG21558.1"/>
    </source>
</evidence>
<name>A0A1E5H9D0_9ENTE</name>
<dbReference type="SUPFAM" id="SSF54913">
    <property type="entry name" value="GlnB-like"/>
    <property type="match status" value="1"/>
</dbReference>
<comment type="caution">
    <text evidence="2">The sequence shown here is derived from an EMBL/GenBank/DDBJ whole genome shotgun (WGS) entry which is preliminary data.</text>
</comment>
<dbReference type="PANTHER" id="PTHR30115">
    <property type="entry name" value="NITROGEN REGULATORY PROTEIN P-II"/>
    <property type="match status" value="1"/>
</dbReference>
<protein>
    <submittedName>
        <fullName evidence="2">Transcriptional regulator</fullName>
    </submittedName>
</protein>
<evidence type="ECO:0000256" key="1">
    <source>
        <dbReference type="RuleBase" id="RU003936"/>
    </source>
</evidence>
<dbReference type="PROSITE" id="PS00638">
    <property type="entry name" value="PII_GLNB_CTER"/>
    <property type="match status" value="1"/>
</dbReference>
<dbReference type="AlphaFoldDB" id="A0A1E5H9D0"/>
<dbReference type="InterPro" id="IPR011322">
    <property type="entry name" value="N-reg_PII-like_a/b"/>
</dbReference>
<dbReference type="InterPro" id="IPR017918">
    <property type="entry name" value="N-reg_PII_CS"/>
</dbReference>
<dbReference type="PROSITE" id="PS51343">
    <property type="entry name" value="PII_GLNB_DOM"/>
    <property type="match status" value="1"/>
</dbReference>
<dbReference type="OrthoDB" id="9802729at2"/>
<organism evidence="2 3">
    <name type="scientific">Enterococcus ureilyticus</name>
    <dbReference type="NCBI Taxonomy" id="1131292"/>
    <lineage>
        <taxon>Bacteria</taxon>
        <taxon>Bacillati</taxon>
        <taxon>Bacillota</taxon>
        <taxon>Bacilli</taxon>
        <taxon>Lactobacillales</taxon>
        <taxon>Enterococcaceae</taxon>
        <taxon>Enterococcus</taxon>
    </lineage>
</organism>